<gene>
    <name evidence="1" type="ORF">GRX66_01975</name>
</gene>
<dbReference type="Proteomes" id="UP000471521">
    <property type="component" value="Unassembled WGS sequence"/>
</dbReference>
<evidence type="ECO:0000313" key="1">
    <source>
        <dbReference type="EMBL" id="MXR19430.1"/>
    </source>
</evidence>
<organism evidence="1 2">
    <name type="scientific">Halobacterium bonnevillei</name>
    <dbReference type="NCBI Taxonomy" id="2692200"/>
    <lineage>
        <taxon>Archaea</taxon>
        <taxon>Methanobacteriati</taxon>
        <taxon>Methanobacteriota</taxon>
        <taxon>Stenosarchaea group</taxon>
        <taxon>Halobacteria</taxon>
        <taxon>Halobacteriales</taxon>
        <taxon>Halobacteriaceae</taxon>
        <taxon>Halobacterium</taxon>
    </lineage>
</organism>
<proteinExistence type="predicted"/>
<protein>
    <submittedName>
        <fullName evidence="1">Uncharacterized protein</fullName>
    </submittedName>
</protein>
<dbReference type="AlphaFoldDB" id="A0A6B0SKM6"/>
<dbReference type="RefSeq" id="WP_159525017.1">
    <property type="nucleotide sequence ID" value="NZ_WUUU01000005.1"/>
</dbReference>
<keyword evidence="2" id="KW-1185">Reference proteome</keyword>
<sequence length="63" mass="6729">MEGPNIAAASVIVPVLESVGSVHAAMLGLAEASAGVVPSLRMTPVARLFICRLFQNVWPQLRW</sequence>
<evidence type="ECO:0000313" key="2">
    <source>
        <dbReference type="Proteomes" id="UP000471521"/>
    </source>
</evidence>
<name>A0A6B0SKM6_9EURY</name>
<accession>A0A6B0SKM6</accession>
<dbReference type="EMBL" id="WUUU01000005">
    <property type="protein sequence ID" value="MXR19430.1"/>
    <property type="molecule type" value="Genomic_DNA"/>
</dbReference>
<reference evidence="1 2" key="1">
    <citation type="submission" date="2019-12" db="EMBL/GenBank/DDBJ databases">
        <title>Isolation and characterization of three novel carbon monoxide-oxidizing members of Halobacteria from salione crusts and soils.</title>
        <authorList>
            <person name="Myers M.R."/>
            <person name="King G.M."/>
        </authorList>
    </citation>
    <scope>NUCLEOTIDE SEQUENCE [LARGE SCALE GENOMIC DNA]</scope>
    <source>
        <strain evidence="1 2">PCN9</strain>
    </source>
</reference>
<comment type="caution">
    <text evidence="1">The sequence shown here is derived from an EMBL/GenBank/DDBJ whole genome shotgun (WGS) entry which is preliminary data.</text>
</comment>